<dbReference type="Pfam" id="PF00251">
    <property type="entry name" value="Glyco_hydro_32N"/>
    <property type="match status" value="1"/>
</dbReference>
<evidence type="ECO:0000259" key="7">
    <source>
        <dbReference type="Pfam" id="PF08244"/>
    </source>
</evidence>
<evidence type="ECO:0000256" key="4">
    <source>
        <dbReference type="RuleBase" id="RU362110"/>
    </source>
</evidence>
<dbReference type="PANTHER" id="PTHR42800:SF2">
    <property type="entry name" value="INVERTASE-RELATED"/>
    <property type="match status" value="1"/>
</dbReference>
<evidence type="ECO:0000256" key="1">
    <source>
        <dbReference type="ARBA" id="ARBA00009902"/>
    </source>
</evidence>
<keyword evidence="2 4" id="KW-0378">Hydrolase</keyword>
<dbReference type="PROSITE" id="PS00609">
    <property type="entry name" value="GLYCOSYL_HYDROL_F32"/>
    <property type="match status" value="1"/>
</dbReference>
<comment type="caution">
    <text evidence="8">The sequence shown here is derived from an EMBL/GenBank/DDBJ whole genome shotgun (WGS) entry which is preliminary data.</text>
</comment>
<protein>
    <submittedName>
        <fullName evidence="8">Glycosyl hydrolase</fullName>
    </submittedName>
</protein>
<evidence type="ECO:0000313" key="8">
    <source>
        <dbReference type="EMBL" id="KAK8229167.1"/>
    </source>
</evidence>
<proteinExistence type="inferred from homology"/>
<dbReference type="InterPro" id="IPR023296">
    <property type="entry name" value="Glyco_hydro_beta-prop_sf"/>
</dbReference>
<keyword evidence="9" id="KW-1185">Reference proteome</keyword>
<organism evidence="8 9">
    <name type="scientific">Phyllosticta capitalensis</name>
    <dbReference type="NCBI Taxonomy" id="121624"/>
    <lineage>
        <taxon>Eukaryota</taxon>
        <taxon>Fungi</taxon>
        <taxon>Dikarya</taxon>
        <taxon>Ascomycota</taxon>
        <taxon>Pezizomycotina</taxon>
        <taxon>Dothideomycetes</taxon>
        <taxon>Dothideomycetes incertae sedis</taxon>
        <taxon>Botryosphaeriales</taxon>
        <taxon>Phyllostictaceae</taxon>
        <taxon>Phyllosticta</taxon>
    </lineage>
</organism>
<evidence type="ECO:0000259" key="6">
    <source>
        <dbReference type="Pfam" id="PF00251"/>
    </source>
</evidence>
<feature type="domain" description="Glycosyl hydrolase family 32 C-terminal" evidence="7">
    <location>
        <begin position="414"/>
        <end position="514"/>
    </location>
</feature>
<dbReference type="PANTHER" id="PTHR42800">
    <property type="entry name" value="EXOINULINASE INUD (AFU_ORTHOLOGUE AFUA_5G00480)"/>
    <property type="match status" value="1"/>
</dbReference>
<dbReference type="InterPro" id="IPR001362">
    <property type="entry name" value="Glyco_hydro_32"/>
</dbReference>
<dbReference type="Gene3D" id="2.115.10.20">
    <property type="entry name" value="Glycosyl hydrolase domain, family 43"/>
    <property type="match status" value="1"/>
</dbReference>
<keyword evidence="5" id="KW-0732">Signal</keyword>
<dbReference type="InterPro" id="IPR013148">
    <property type="entry name" value="Glyco_hydro_32_N"/>
</dbReference>
<sequence>MKSSRVAAVGTALVGLGAVEAATPAGAYVGPGVTAGTPIAANYTGPLRPQVHYSPPKDFMNDPNGCFVDANGTWHLYYQYNPTDVVAGNQHWGHATSKDLYHWDNQPIALFPPDADTNVFSGSAVTDPENTSGFFPDQDNGVVAIYTLNTDTKQTQNIAYSYDGGYSFIPYENNPVIDSETNQFRDPKVIKYEDTWVMVAAFSQDFVIAFYTSKDLKTWEHASNFSHHGLLGTQYECPNLQKMPIKDSDETKYVLTISINPGAPLGGSIMEYFPGDFNGTHFTPVDNAARIADFAKDNYAGQFFYGVPENEPAVSIAWASNWQYTQFVPTADEGWRSVMSLPRVNYLTNITRLGWDMVSLPYDVSPILGDELTASSADASSLVNKSLALDFSTVESNALYFNASVRGLPPVKNISSTAWFNFTLLSPVSGESLSGGYQFGADNPFFLDRGRTRGFDNNPFFTDKASISQLLDPSGTWSIAGLVDRSIFEVFLDGGIFSGTATFFPTAPLTIFSAATGGLPEGAEVELRVWGVKSAWASKEDENGTVKGNVTADAAAGSKMHRRAVYDAGLAM</sequence>
<dbReference type="InterPro" id="IPR018053">
    <property type="entry name" value="Glyco_hydro_32_AS"/>
</dbReference>
<evidence type="ECO:0000313" key="9">
    <source>
        <dbReference type="Proteomes" id="UP001492380"/>
    </source>
</evidence>
<dbReference type="Pfam" id="PF08244">
    <property type="entry name" value="Glyco_hydro_32C"/>
    <property type="match status" value="1"/>
</dbReference>
<dbReference type="SUPFAM" id="SSF75005">
    <property type="entry name" value="Arabinanase/levansucrase/invertase"/>
    <property type="match status" value="1"/>
</dbReference>
<dbReference type="SMART" id="SM00640">
    <property type="entry name" value="Glyco_32"/>
    <property type="match status" value="1"/>
</dbReference>
<dbReference type="InterPro" id="IPR013189">
    <property type="entry name" value="Glyco_hydro_32_C"/>
</dbReference>
<dbReference type="Gene3D" id="2.60.120.560">
    <property type="entry name" value="Exo-inulinase, domain 1"/>
    <property type="match status" value="1"/>
</dbReference>
<feature type="chain" id="PRO_5045718822" evidence="5">
    <location>
        <begin position="22"/>
        <end position="572"/>
    </location>
</feature>
<dbReference type="Proteomes" id="UP001492380">
    <property type="component" value="Unassembled WGS sequence"/>
</dbReference>
<accession>A0ABR1YH49</accession>
<gene>
    <name evidence="8" type="ORF">HDK90DRAFT_493281</name>
</gene>
<evidence type="ECO:0000256" key="2">
    <source>
        <dbReference type="ARBA" id="ARBA00022801"/>
    </source>
</evidence>
<keyword evidence="3 4" id="KW-0326">Glycosidase</keyword>
<feature type="signal peptide" evidence="5">
    <location>
        <begin position="1"/>
        <end position="21"/>
    </location>
</feature>
<feature type="domain" description="Glycosyl hydrolase family 32 N-terminal" evidence="6">
    <location>
        <begin position="52"/>
        <end position="344"/>
    </location>
</feature>
<dbReference type="GO" id="GO:0016787">
    <property type="term" value="F:hydrolase activity"/>
    <property type="evidence" value="ECO:0007669"/>
    <property type="project" value="UniProtKB-KW"/>
</dbReference>
<dbReference type="InterPro" id="IPR013320">
    <property type="entry name" value="ConA-like_dom_sf"/>
</dbReference>
<comment type="similarity">
    <text evidence="1 4">Belongs to the glycosyl hydrolase 32 family.</text>
</comment>
<evidence type="ECO:0000256" key="5">
    <source>
        <dbReference type="SAM" id="SignalP"/>
    </source>
</evidence>
<reference evidence="8 9" key="1">
    <citation type="submission" date="2024-04" db="EMBL/GenBank/DDBJ databases">
        <title>Phyllosticta paracitricarpa is synonymous to the EU quarantine fungus P. citricarpa based on phylogenomic analyses.</title>
        <authorList>
            <consortium name="Lawrence Berkeley National Laboratory"/>
            <person name="Van Ingen-Buijs V.A."/>
            <person name="Van Westerhoven A.C."/>
            <person name="Haridas S."/>
            <person name="Skiadas P."/>
            <person name="Martin F."/>
            <person name="Groenewald J.Z."/>
            <person name="Crous P.W."/>
            <person name="Seidl M.F."/>
        </authorList>
    </citation>
    <scope>NUCLEOTIDE SEQUENCE [LARGE SCALE GENOMIC DNA]</scope>
    <source>
        <strain evidence="8 9">CBS 123374</strain>
    </source>
</reference>
<dbReference type="SUPFAM" id="SSF49899">
    <property type="entry name" value="Concanavalin A-like lectins/glucanases"/>
    <property type="match status" value="1"/>
</dbReference>
<dbReference type="EMBL" id="JBBWRZ010000009">
    <property type="protein sequence ID" value="KAK8229167.1"/>
    <property type="molecule type" value="Genomic_DNA"/>
</dbReference>
<evidence type="ECO:0000256" key="3">
    <source>
        <dbReference type="ARBA" id="ARBA00023295"/>
    </source>
</evidence>
<name>A0ABR1YH49_9PEZI</name>
<dbReference type="CDD" id="cd18622">
    <property type="entry name" value="GH32_Inu-like"/>
    <property type="match status" value="1"/>
</dbReference>